<accession>A0ABY4ZXM5</accession>
<reference evidence="2 3" key="1">
    <citation type="submission" date="2022-04" db="EMBL/GenBank/DDBJ databases">
        <title>Genome sequence of soybean root-associated Caulobacter segnis RL271.</title>
        <authorList>
            <person name="Longley R."/>
            <person name="Bonito G."/>
            <person name="Trigodet F."/>
            <person name="Crosson S."/>
            <person name="Fiebig A."/>
        </authorList>
    </citation>
    <scope>NUCLEOTIDE SEQUENCE [LARGE SCALE GENOMIC DNA]</scope>
    <source>
        <strain evidence="2 3">RL271</strain>
    </source>
</reference>
<keyword evidence="3" id="KW-1185">Reference proteome</keyword>
<dbReference type="InterPro" id="IPR006905">
    <property type="entry name" value="Flavin_halogenase"/>
</dbReference>
<keyword evidence="1" id="KW-0472">Membrane</keyword>
<keyword evidence="1" id="KW-1133">Transmembrane helix</keyword>
<dbReference type="PIRSF" id="PIRSF011396">
    <property type="entry name" value="Trp_halogenase"/>
    <property type="match status" value="1"/>
</dbReference>
<proteinExistence type="predicted"/>
<gene>
    <name evidence="2" type="ORF">MZV50_07100</name>
</gene>
<evidence type="ECO:0000313" key="3">
    <source>
        <dbReference type="Proteomes" id="UP001057520"/>
    </source>
</evidence>
<evidence type="ECO:0000313" key="2">
    <source>
        <dbReference type="EMBL" id="USQ97303.1"/>
    </source>
</evidence>
<dbReference type="SUPFAM" id="SSF51905">
    <property type="entry name" value="FAD/NAD(P)-binding domain"/>
    <property type="match status" value="1"/>
</dbReference>
<evidence type="ECO:0000256" key="1">
    <source>
        <dbReference type="SAM" id="Phobius"/>
    </source>
</evidence>
<dbReference type="EMBL" id="CP096040">
    <property type="protein sequence ID" value="USQ97303.1"/>
    <property type="molecule type" value="Genomic_DNA"/>
</dbReference>
<sequence>MTTTNPNAIKKIVIVGGGSAGWISAAMLSHYFQKGAAQGGCDVELIESEEIGTIGVGESTIPPFLQLIASLGVDEREFIQATQASFKLGIRFEDWKVKDEHYYHPFGAIGGPIGPHEFYQCWLRAKANGHPSNLQDFAPGTVMADQWKFMLPFKAQRTLIAGASYALHIDARLIAKFLRDFAETRGVKRTEGIVTDVVTRPDGGVQKVILKDGREVAGDLFIDCSGLRALLIGKALETPYVDWADMLLCDRAVVVQTQNVGDPHPYTLSRAEDAGWRWRIPLQHRAGNGYVFCSRFLSDDEARATLVKNLEGEALMNPMFIPFKTGMRQQLWNKNVVAVGLAGGFIEPLESTALHLIYRGMDFLLRFFPDRDCDPALAAEYNRRMTADYEEIRDFIVLHYCTSQRDDTPFWRAVREAPIPDSLRERIELFKAHGALREGVDQMFRDPSWQSVMEGMGVRPRRYQQLADTVPYEVIAQTLDQSAPMLASQVAGLPSHGQFLAQNCPAPPPEAVTAPFKTVA</sequence>
<dbReference type="InterPro" id="IPR036188">
    <property type="entry name" value="FAD/NAD-bd_sf"/>
</dbReference>
<dbReference type="PANTHER" id="PTHR43747">
    <property type="entry name" value="FAD-BINDING PROTEIN"/>
    <property type="match status" value="1"/>
</dbReference>
<name>A0ABY4ZXM5_9CAUL</name>
<dbReference type="Pfam" id="PF04820">
    <property type="entry name" value="Trp_halogenase"/>
    <property type="match status" value="1"/>
</dbReference>
<dbReference type="PANTHER" id="PTHR43747:SF4">
    <property type="entry name" value="FLAVIN-DEPENDENT TRYPTOPHAN HALOGENASE"/>
    <property type="match status" value="1"/>
</dbReference>
<dbReference type="InterPro" id="IPR033856">
    <property type="entry name" value="Trp_halogen"/>
</dbReference>
<keyword evidence="1" id="KW-0812">Transmembrane</keyword>
<dbReference type="InterPro" id="IPR050816">
    <property type="entry name" value="Flavin-dep_Halogenase_NPB"/>
</dbReference>
<dbReference type="Proteomes" id="UP001057520">
    <property type="component" value="Chromosome"/>
</dbReference>
<dbReference type="Gene3D" id="3.50.50.60">
    <property type="entry name" value="FAD/NAD(P)-binding domain"/>
    <property type="match status" value="1"/>
</dbReference>
<organism evidence="2 3">
    <name type="scientific">Caulobacter segnis</name>
    <dbReference type="NCBI Taxonomy" id="88688"/>
    <lineage>
        <taxon>Bacteria</taxon>
        <taxon>Pseudomonadati</taxon>
        <taxon>Pseudomonadota</taxon>
        <taxon>Alphaproteobacteria</taxon>
        <taxon>Caulobacterales</taxon>
        <taxon>Caulobacteraceae</taxon>
        <taxon>Caulobacter</taxon>
    </lineage>
</organism>
<feature type="transmembrane region" description="Helical" evidence="1">
    <location>
        <begin position="12"/>
        <end position="32"/>
    </location>
</feature>
<protein>
    <submittedName>
        <fullName evidence="2">Tryptophan 7-halogenase</fullName>
    </submittedName>
</protein>